<proteinExistence type="predicted"/>
<organism evidence="2 3">
    <name type="scientific">Ramlibacter cellulosilyticus</name>
    <dbReference type="NCBI Taxonomy" id="2764187"/>
    <lineage>
        <taxon>Bacteria</taxon>
        <taxon>Pseudomonadati</taxon>
        <taxon>Pseudomonadota</taxon>
        <taxon>Betaproteobacteria</taxon>
        <taxon>Burkholderiales</taxon>
        <taxon>Comamonadaceae</taxon>
        <taxon>Ramlibacter</taxon>
    </lineage>
</organism>
<sequence length="244" mass="26602">MDIVITESEGLRLLQFGTHWCQGAMRIDAPDRLELEYAVRMSAWLLFHDPASLPGKHLVTLGLGAASLTKFAWRVLRMQATAVEIDERVIAACRSHFLLPPDGDGLQVVHADAADYIVQPQLRGSIDVLQADAYDASVDRPALDSEAFYLACRAALREGGTLAVNLVGGGVDVRASVARIRQALQPPTLWQFPPTEAGNVVVIAHCGEQPSEGMLATRAETIERTWDLPASTWRAMARRSPAQP</sequence>
<keyword evidence="3" id="KW-1185">Reference proteome</keyword>
<dbReference type="Proteomes" id="UP000608513">
    <property type="component" value="Unassembled WGS sequence"/>
</dbReference>
<gene>
    <name evidence="2" type="ORF">H8N03_00355</name>
</gene>
<dbReference type="GO" id="GO:0006596">
    <property type="term" value="P:polyamine biosynthetic process"/>
    <property type="evidence" value="ECO:0007669"/>
    <property type="project" value="UniProtKB-KW"/>
</dbReference>
<dbReference type="RefSeq" id="WP_187074136.1">
    <property type="nucleotide sequence ID" value="NZ_JACORT010000001.1"/>
</dbReference>
<evidence type="ECO:0000313" key="2">
    <source>
        <dbReference type="EMBL" id="MBC5781371.1"/>
    </source>
</evidence>
<dbReference type="Gene3D" id="3.40.50.150">
    <property type="entry name" value="Vaccinia Virus protein VP39"/>
    <property type="match status" value="1"/>
</dbReference>
<dbReference type="EMBL" id="JACORT010000001">
    <property type="protein sequence ID" value="MBC5781371.1"/>
    <property type="molecule type" value="Genomic_DNA"/>
</dbReference>
<comment type="caution">
    <text evidence="2">The sequence shown here is derived from an EMBL/GenBank/DDBJ whole genome shotgun (WGS) entry which is preliminary data.</text>
</comment>
<dbReference type="SUPFAM" id="SSF53335">
    <property type="entry name" value="S-adenosyl-L-methionine-dependent methyltransferases"/>
    <property type="match status" value="1"/>
</dbReference>
<accession>A0A923MM96</accession>
<protein>
    <submittedName>
        <fullName evidence="2">Spermidine synthase</fullName>
    </submittedName>
</protein>
<dbReference type="AlphaFoldDB" id="A0A923MM96"/>
<reference evidence="2" key="1">
    <citation type="submission" date="2020-08" db="EMBL/GenBank/DDBJ databases">
        <title>Ramlibacter sp. USB13 16S ribosomal RNA gene genome sequencing and assembly.</title>
        <authorList>
            <person name="Kang M."/>
        </authorList>
    </citation>
    <scope>NUCLEOTIDE SEQUENCE</scope>
    <source>
        <strain evidence="2">USB13</strain>
    </source>
</reference>
<dbReference type="PANTHER" id="PTHR43317">
    <property type="entry name" value="THERMOSPERMINE SYNTHASE ACAULIS5"/>
    <property type="match status" value="1"/>
</dbReference>
<dbReference type="PANTHER" id="PTHR43317:SF1">
    <property type="entry name" value="THERMOSPERMINE SYNTHASE ACAULIS5"/>
    <property type="match status" value="1"/>
</dbReference>
<evidence type="ECO:0000313" key="3">
    <source>
        <dbReference type="Proteomes" id="UP000608513"/>
    </source>
</evidence>
<keyword evidence="1" id="KW-0620">Polyamine biosynthesis</keyword>
<dbReference type="InterPro" id="IPR029063">
    <property type="entry name" value="SAM-dependent_MTases_sf"/>
</dbReference>
<name>A0A923MM96_9BURK</name>
<evidence type="ECO:0000256" key="1">
    <source>
        <dbReference type="ARBA" id="ARBA00023115"/>
    </source>
</evidence>